<reference evidence="1 2" key="1">
    <citation type="submission" date="2022-02" db="EMBL/GenBank/DDBJ databases">
        <authorList>
            <person name="Gylling M."/>
        </authorList>
    </citation>
    <scope>NUCLEOTIDE SEQUENCE [LARGE SCALE GENOMIC DNA]</scope>
</reference>
<dbReference type="RefSeq" id="YP_010766388.1">
    <property type="nucleotide sequence ID" value="NC_073679.1"/>
</dbReference>
<dbReference type="GeneID" id="80266067"/>
<dbReference type="KEGG" id="vg:80266067"/>
<dbReference type="EMBL" id="OM982620">
    <property type="protein sequence ID" value="UOL48432.1"/>
    <property type="molecule type" value="Genomic_DNA"/>
</dbReference>
<accession>A0AAE9GSN1</accession>
<organism evidence="1 2">
    <name type="scientific">Pseudomonas phage Kremar</name>
    <dbReference type="NCBI Taxonomy" id="2928831"/>
    <lineage>
        <taxon>Viruses</taxon>
        <taxon>Duplodnaviria</taxon>
        <taxon>Heunggongvirae</taxon>
        <taxon>Uroviricota</taxon>
        <taxon>Caudoviricetes</taxon>
        <taxon>Vandenendeviridae</taxon>
        <taxon>Gorskivirinae</taxon>
        <taxon>Kremarvirus</taxon>
        <taxon>Kremarvirus kremar</taxon>
    </lineage>
</organism>
<evidence type="ECO:0000313" key="1">
    <source>
        <dbReference type="EMBL" id="UOL48432.1"/>
    </source>
</evidence>
<evidence type="ECO:0000313" key="2">
    <source>
        <dbReference type="Proteomes" id="UP000831298"/>
    </source>
</evidence>
<name>A0AAE9GSN1_9CAUD</name>
<sequence length="42" mass="4879">MNETIRAYARSYISPVKTFNTSLWAELEDWGLTEGLTNDRND</sequence>
<proteinExistence type="predicted"/>
<dbReference type="Proteomes" id="UP000831298">
    <property type="component" value="Segment"/>
</dbReference>
<keyword evidence="2" id="KW-1185">Reference proteome</keyword>
<protein>
    <submittedName>
        <fullName evidence="1">Uncharacterized protein</fullName>
    </submittedName>
</protein>